<dbReference type="SMART" id="SM00451">
    <property type="entry name" value="ZnF_U1"/>
    <property type="match status" value="2"/>
</dbReference>
<dbReference type="InterPro" id="IPR013087">
    <property type="entry name" value="Znf_C2H2_type"/>
</dbReference>
<dbReference type="Gene3D" id="3.30.160.60">
    <property type="entry name" value="Classic Zinc Finger"/>
    <property type="match status" value="1"/>
</dbReference>
<name>A0AA86NUQ9_9EUKA</name>
<evidence type="ECO:0000313" key="4">
    <source>
        <dbReference type="EMBL" id="CAL6109889.1"/>
    </source>
</evidence>
<dbReference type="EMBL" id="CAXDID020000779">
    <property type="protein sequence ID" value="CAL6113881.1"/>
    <property type="molecule type" value="Genomic_DNA"/>
</dbReference>
<dbReference type="GO" id="GO:0008270">
    <property type="term" value="F:zinc ion binding"/>
    <property type="evidence" value="ECO:0007669"/>
    <property type="project" value="InterPro"/>
</dbReference>
<dbReference type="InterPro" id="IPR036236">
    <property type="entry name" value="Znf_C2H2_sf"/>
</dbReference>
<evidence type="ECO:0000313" key="2">
    <source>
        <dbReference type="EMBL" id="CAI9926917.1"/>
    </source>
</evidence>
<dbReference type="SMART" id="SM00355">
    <property type="entry name" value="ZnF_C2H2"/>
    <property type="match status" value="2"/>
</dbReference>
<feature type="domain" description="C2H2-type" evidence="1">
    <location>
        <begin position="110"/>
        <end position="132"/>
    </location>
</feature>
<comment type="caution">
    <text evidence="2">The sequence shown here is derived from an EMBL/GenBank/DDBJ whole genome shotgun (WGS) entry which is preliminary data.</text>
</comment>
<evidence type="ECO:0000313" key="6">
    <source>
        <dbReference type="Proteomes" id="UP001642409"/>
    </source>
</evidence>
<dbReference type="AlphaFoldDB" id="A0AA86NUQ9"/>
<proteinExistence type="predicted"/>
<sequence length="155" mass="17779">MSIYETSESASTMIQKPVDLTDIKFVKVFKPVPCTTCHVPFKTREEQIIHYHDEAHIERLRMKCSAKTGEIWAKVKTNEDLDVEIININLDENNNELSNISHYSQIEFHCGCCNQRFKSEAALDAHLGTKKHKRNAEQEHALIVQTGAEILEVIE</sequence>
<dbReference type="EMBL" id="CATOUU010001043">
    <property type="protein sequence ID" value="CAI9968546.1"/>
    <property type="molecule type" value="Genomic_DNA"/>
</dbReference>
<evidence type="ECO:0000259" key="1">
    <source>
        <dbReference type="PROSITE" id="PS00028"/>
    </source>
</evidence>
<keyword evidence="6" id="KW-1185">Reference proteome</keyword>
<gene>
    <name evidence="2" type="ORF">HINF_LOCUS14562</name>
    <name evidence="3" type="ORF">HINF_LOCUS56191</name>
    <name evidence="4" type="ORF">HINF_LOCUS75658</name>
    <name evidence="5" type="ORF">HINF_LOCUS77714</name>
</gene>
<reference evidence="4 6" key="2">
    <citation type="submission" date="2024-07" db="EMBL/GenBank/DDBJ databases">
        <authorList>
            <person name="Akdeniz Z."/>
        </authorList>
    </citation>
    <scope>NUCLEOTIDE SEQUENCE [LARGE SCALE GENOMIC DNA]</scope>
</reference>
<dbReference type="Pfam" id="PF12874">
    <property type="entry name" value="zf-met"/>
    <property type="match status" value="1"/>
</dbReference>
<reference evidence="2" key="1">
    <citation type="submission" date="2023-06" db="EMBL/GenBank/DDBJ databases">
        <authorList>
            <person name="Kurt Z."/>
        </authorList>
    </citation>
    <scope>NUCLEOTIDE SEQUENCE</scope>
</reference>
<accession>A0AA86NUQ9</accession>
<dbReference type="Proteomes" id="UP001642409">
    <property type="component" value="Unassembled WGS sequence"/>
</dbReference>
<organism evidence="2">
    <name type="scientific">Hexamita inflata</name>
    <dbReference type="NCBI Taxonomy" id="28002"/>
    <lineage>
        <taxon>Eukaryota</taxon>
        <taxon>Metamonada</taxon>
        <taxon>Diplomonadida</taxon>
        <taxon>Hexamitidae</taxon>
        <taxon>Hexamitinae</taxon>
        <taxon>Hexamita</taxon>
    </lineage>
</organism>
<dbReference type="EMBL" id="CAXDID020000677">
    <property type="protein sequence ID" value="CAL6109889.1"/>
    <property type="molecule type" value="Genomic_DNA"/>
</dbReference>
<dbReference type="SUPFAM" id="SSF57667">
    <property type="entry name" value="beta-beta-alpha zinc fingers"/>
    <property type="match status" value="1"/>
</dbReference>
<protein>
    <submittedName>
        <fullName evidence="2">C2H2-type zinc finger domain-containing protein</fullName>
    </submittedName>
    <submittedName>
        <fullName evidence="4">C2H2-type_zinc finger domain-containing protein</fullName>
    </submittedName>
</protein>
<dbReference type="InterPro" id="IPR003604">
    <property type="entry name" value="Matrin/U1-like-C_Znf_C2H2"/>
</dbReference>
<dbReference type="EMBL" id="CATOUU010000379">
    <property type="protein sequence ID" value="CAI9926917.1"/>
    <property type="molecule type" value="Genomic_DNA"/>
</dbReference>
<dbReference type="PROSITE" id="PS00028">
    <property type="entry name" value="ZINC_FINGER_C2H2_1"/>
    <property type="match status" value="1"/>
</dbReference>
<dbReference type="GO" id="GO:0003676">
    <property type="term" value="F:nucleic acid binding"/>
    <property type="evidence" value="ECO:0007669"/>
    <property type="project" value="InterPro"/>
</dbReference>
<evidence type="ECO:0000313" key="3">
    <source>
        <dbReference type="EMBL" id="CAI9968546.1"/>
    </source>
</evidence>
<evidence type="ECO:0000313" key="5">
    <source>
        <dbReference type="EMBL" id="CAL6113881.1"/>
    </source>
</evidence>